<dbReference type="GO" id="GO:0005634">
    <property type="term" value="C:nucleus"/>
    <property type="evidence" value="ECO:0007669"/>
    <property type="project" value="UniProtKB-SubCell"/>
</dbReference>
<dbReference type="EMBL" id="GBXI01005804">
    <property type="protein sequence ID" value="JAD08488.1"/>
    <property type="molecule type" value="Transcribed_RNA"/>
</dbReference>
<dbReference type="InterPro" id="IPR009057">
    <property type="entry name" value="Homeodomain-like_sf"/>
</dbReference>
<evidence type="ECO:0000256" key="1">
    <source>
        <dbReference type="ARBA" id="ARBA00004123"/>
    </source>
</evidence>
<dbReference type="InterPro" id="IPR001356">
    <property type="entry name" value="HD"/>
</dbReference>
<keyword evidence="2 3" id="KW-0539">Nucleus</keyword>
<sequence>MADIFNFEWRAYIVKKEIFQYNCNTTAFERSTHDILTTSISLYQHSNNNYKDFEKMFQEALKFRAISTANTNPTATTQEIVAYNKRDRHDLNPKQNYVLEMEYQVNPYPKPHRIRWLALYLGLEEAHVYYWFTGRLQGEILLSNYTRTMQTLTLPKCHVPLAICDIPRTSEAPKLKSKKDILVELLVLDEMYSKEIIEQTNDLSFDQDINLSFLDTQGEAAHIDVDTNHIIDINFLRPTLCVDVNSLKHTPDVSYSKSSSSPEHCALTNLEDGRNCWNQSRRC</sequence>
<reference evidence="5" key="2">
    <citation type="journal article" date="2015" name="Gigascience">
        <title>Reconstructing a comprehensive transcriptome assembly of a white-pupal translocated strain of the pest fruit fly Bactrocera cucurbitae.</title>
        <authorList>
            <person name="Sim S.B."/>
            <person name="Calla B."/>
            <person name="Hall B."/>
            <person name="DeRego T."/>
            <person name="Geib S.M."/>
        </authorList>
    </citation>
    <scope>NUCLEOTIDE SEQUENCE</scope>
</reference>
<dbReference type="PROSITE" id="PS50071">
    <property type="entry name" value="HOMEOBOX_2"/>
    <property type="match status" value="1"/>
</dbReference>
<protein>
    <submittedName>
        <fullName evidence="5">Homeobox protein cut-like 1</fullName>
    </submittedName>
</protein>
<keyword evidence="2 3" id="KW-0371">Homeobox</keyword>
<proteinExistence type="predicted"/>
<evidence type="ECO:0000256" key="2">
    <source>
        <dbReference type="PROSITE-ProRule" id="PRU00108"/>
    </source>
</evidence>
<organism evidence="5">
    <name type="scientific">Zeugodacus cucurbitae</name>
    <name type="common">Melon fruit fly</name>
    <name type="synonym">Bactrocera cucurbitae</name>
    <dbReference type="NCBI Taxonomy" id="28588"/>
    <lineage>
        <taxon>Eukaryota</taxon>
        <taxon>Metazoa</taxon>
        <taxon>Ecdysozoa</taxon>
        <taxon>Arthropoda</taxon>
        <taxon>Hexapoda</taxon>
        <taxon>Insecta</taxon>
        <taxon>Pterygota</taxon>
        <taxon>Neoptera</taxon>
        <taxon>Endopterygota</taxon>
        <taxon>Diptera</taxon>
        <taxon>Brachycera</taxon>
        <taxon>Muscomorpha</taxon>
        <taxon>Tephritoidea</taxon>
        <taxon>Tephritidae</taxon>
        <taxon>Zeugodacus</taxon>
        <taxon>Zeugodacus</taxon>
    </lineage>
</organism>
<dbReference type="AlphaFoldDB" id="A0A0A1XDE3"/>
<dbReference type="GO" id="GO:0003677">
    <property type="term" value="F:DNA binding"/>
    <property type="evidence" value="ECO:0007669"/>
    <property type="project" value="UniProtKB-UniRule"/>
</dbReference>
<dbReference type="CDD" id="cd00086">
    <property type="entry name" value="homeodomain"/>
    <property type="match status" value="1"/>
</dbReference>
<name>A0A0A1XDE3_ZEUCU</name>
<feature type="domain" description="Homeobox" evidence="4">
    <location>
        <begin position="82"/>
        <end position="135"/>
    </location>
</feature>
<feature type="DNA-binding region" description="Homeobox" evidence="2">
    <location>
        <begin position="84"/>
        <end position="136"/>
    </location>
</feature>
<dbReference type="SMART" id="SM00389">
    <property type="entry name" value="HOX"/>
    <property type="match status" value="1"/>
</dbReference>
<dbReference type="Pfam" id="PF00046">
    <property type="entry name" value="Homeodomain"/>
    <property type="match status" value="1"/>
</dbReference>
<reference evidence="5" key="1">
    <citation type="submission" date="2014-11" db="EMBL/GenBank/DDBJ databases">
        <authorList>
            <person name="Geib S."/>
        </authorList>
    </citation>
    <scope>NUCLEOTIDE SEQUENCE</scope>
</reference>
<keyword evidence="2 3" id="KW-0238">DNA-binding</keyword>
<comment type="subcellular location">
    <subcellularLocation>
        <location evidence="1 2 3">Nucleus</location>
    </subcellularLocation>
</comment>
<gene>
    <name evidence="5" type="primary">CUX1_0</name>
    <name evidence="5" type="ORF">g.48348</name>
</gene>
<dbReference type="SUPFAM" id="SSF46689">
    <property type="entry name" value="Homeodomain-like"/>
    <property type="match status" value="1"/>
</dbReference>
<evidence type="ECO:0000256" key="3">
    <source>
        <dbReference type="RuleBase" id="RU000682"/>
    </source>
</evidence>
<evidence type="ECO:0000259" key="4">
    <source>
        <dbReference type="PROSITE" id="PS50071"/>
    </source>
</evidence>
<evidence type="ECO:0000313" key="5">
    <source>
        <dbReference type="EMBL" id="JAD08488.1"/>
    </source>
</evidence>
<accession>A0A0A1XDE3</accession>
<dbReference type="Gene3D" id="1.10.10.60">
    <property type="entry name" value="Homeodomain-like"/>
    <property type="match status" value="1"/>
</dbReference>